<organism evidence="1 2">
    <name type="scientific">Penstemon smallii</name>
    <dbReference type="NCBI Taxonomy" id="265156"/>
    <lineage>
        <taxon>Eukaryota</taxon>
        <taxon>Viridiplantae</taxon>
        <taxon>Streptophyta</taxon>
        <taxon>Embryophyta</taxon>
        <taxon>Tracheophyta</taxon>
        <taxon>Spermatophyta</taxon>
        <taxon>Magnoliopsida</taxon>
        <taxon>eudicotyledons</taxon>
        <taxon>Gunneridae</taxon>
        <taxon>Pentapetalae</taxon>
        <taxon>asterids</taxon>
        <taxon>lamiids</taxon>
        <taxon>Lamiales</taxon>
        <taxon>Plantaginaceae</taxon>
        <taxon>Cheloneae</taxon>
        <taxon>Penstemon</taxon>
    </lineage>
</organism>
<gene>
    <name evidence="1" type="ORF">ACJIZ3_011210</name>
</gene>
<name>A0ABD3ULP0_9LAMI</name>
<accession>A0ABD3ULP0</accession>
<sequence>MNSLGGKNLMGPNTTLLWQHEPLPYMYPNFPFHPS</sequence>
<dbReference type="Proteomes" id="UP001634393">
    <property type="component" value="Unassembled WGS sequence"/>
</dbReference>
<dbReference type="AlphaFoldDB" id="A0ABD3ULP0"/>
<evidence type="ECO:0000313" key="1">
    <source>
        <dbReference type="EMBL" id="KAL3849328.1"/>
    </source>
</evidence>
<protein>
    <submittedName>
        <fullName evidence="1">Uncharacterized protein</fullName>
    </submittedName>
</protein>
<evidence type="ECO:0000313" key="2">
    <source>
        <dbReference type="Proteomes" id="UP001634393"/>
    </source>
</evidence>
<dbReference type="EMBL" id="JBJXBP010000001">
    <property type="protein sequence ID" value="KAL3849328.1"/>
    <property type="molecule type" value="Genomic_DNA"/>
</dbReference>
<comment type="caution">
    <text evidence="1">The sequence shown here is derived from an EMBL/GenBank/DDBJ whole genome shotgun (WGS) entry which is preliminary data.</text>
</comment>
<keyword evidence="2" id="KW-1185">Reference proteome</keyword>
<reference evidence="1 2" key="1">
    <citation type="submission" date="2024-12" db="EMBL/GenBank/DDBJ databases">
        <title>The unique morphological basis and parallel evolutionary history of personate flowers in Penstemon.</title>
        <authorList>
            <person name="Depatie T.H."/>
            <person name="Wessinger C.A."/>
        </authorList>
    </citation>
    <scope>NUCLEOTIDE SEQUENCE [LARGE SCALE GENOMIC DNA]</scope>
    <source>
        <strain evidence="1">WTNN_2</strain>
        <tissue evidence="1">Leaf</tissue>
    </source>
</reference>
<proteinExistence type="predicted"/>